<organism evidence="2 3">
    <name type="scientific">Rhizopus delemar (strain RA 99-880 / ATCC MYA-4621 / FGSC 9543 / NRRL 43880)</name>
    <name type="common">Mucormycosis agent</name>
    <name type="synonym">Rhizopus arrhizus var. delemar</name>
    <dbReference type="NCBI Taxonomy" id="246409"/>
    <lineage>
        <taxon>Eukaryota</taxon>
        <taxon>Fungi</taxon>
        <taxon>Fungi incertae sedis</taxon>
        <taxon>Mucoromycota</taxon>
        <taxon>Mucoromycotina</taxon>
        <taxon>Mucoromycetes</taxon>
        <taxon>Mucorales</taxon>
        <taxon>Mucorineae</taxon>
        <taxon>Rhizopodaceae</taxon>
        <taxon>Rhizopus</taxon>
    </lineage>
</organism>
<proteinExistence type="predicted"/>
<protein>
    <submittedName>
        <fullName evidence="2">Uncharacterized protein</fullName>
    </submittedName>
</protein>
<evidence type="ECO:0000313" key="2">
    <source>
        <dbReference type="EMBL" id="EIE76347.1"/>
    </source>
</evidence>
<dbReference type="VEuPathDB" id="FungiDB:RO3G_01051"/>
<evidence type="ECO:0000256" key="1">
    <source>
        <dbReference type="SAM" id="MobiDB-lite"/>
    </source>
</evidence>
<dbReference type="OrthoDB" id="2278367at2759"/>
<feature type="region of interest" description="Disordered" evidence="1">
    <location>
        <begin position="1"/>
        <end position="33"/>
    </location>
</feature>
<dbReference type="RefSeq" id="XP_067511743.1">
    <property type="nucleotide sequence ID" value="XM_067655642.1"/>
</dbReference>
<dbReference type="Proteomes" id="UP000009138">
    <property type="component" value="Unassembled WGS sequence"/>
</dbReference>
<reference evidence="2 3" key="1">
    <citation type="journal article" date="2009" name="PLoS Genet.">
        <title>Genomic analysis of the basal lineage fungus Rhizopus oryzae reveals a whole-genome duplication.</title>
        <authorList>
            <person name="Ma L.-J."/>
            <person name="Ibrahim A.S."/>
            <person name="Skory C."/>
            <person name="Grabherr M.G."/>
            <person name="Burger G."/>
            <person name="Butler M."/>
            <person name="Elias M."/>
            <person name="Idnurm A."/>
            <person name="Lang B.F."/>
            <person name="Sone T."/>
            <person name="Abe A."/>
            <person name="Calvo S.E."/>
            <person name="Corrochano L.M."/>
            <person name="Engels R."/>
            <person name="Fu J."/>
            <person name="Hansberg W."/>
            <person name="Kim J.-M."/>
            <person name="Kodira C.D."/>
            <person name="Koehrsen M.J."/>
            <person name="Liu B."/>
            <person name="Miranda-Saavedra D."/>
            <person name="O'Leary S."/>
            <person name="Ortiz-Castellanos L."/>
            <person name="Poulter R."/>
            <person name="Rodriguez-Romero J."/>
            <person name="Ruiz-Herrera J."/>
            <person name="Shen Y.-Q."/>
            <person name="Zeng Q."/>
            <person name="Galagan J."/>
            <person name="Birren B.W."/>
            <person name="Cuomo C.A."/>
            <person name="Wickes B.L."/>
        </authorList>
    </citation>
    <scope>NUCLEOTIDE SEQUENCE [LARGE SCALE GENOMIC DNA]</scope>
    <source>
        <strain evidence="3">RA 99-880 / ATCC MYA-4621 / FGSC 9543 / NRRL 43880</strain>
    </source>
</reference>
<dbReference type="InParanoid" id="I1BJG7"/>
<accession>I1BJG7</accession>
<dbReference type="EMBL" id="CH476732">
    <property type="protein sequence ID" value="EIE76347.1"/>
    <property type="molecule type" value="Genomic_DNA"/>
</dbReference>
<dbReference type="GeneID" id="93608023"/>
<evidence type="ECO:0000313" key="3">
    <source>
        <dbReference type="Proteomes" id="UP000009138"/>
    </source>
</evidence>
<keyword evidence="3" id="KW-1185">Reference proteome</keyword>
<dbReference type="AlphaFoldDB" id="I1BJG7"/>
<sequence length="120" mass="13477">MNKYSSSVLDSDCSDELLKPPPPSPKEMTMDNHTPIHAHTLNKLLRKTLNQQIIKTKKMKKQQTLKGAIMKVTASDKLRTFVLDEDTIIPKSYLDIQLSNLSKCSSEGLPLLLSQSRALL</sequence>
<name>I1BJG7_RHIO9</name>
<gene>
    <name evidence="2" type="ORF">RO3G_01051</name>
</gene>